<dbReference type="SUPFAM" id="SSF53955">
    <property type="entry name" value="Lysozyme-like"/>
    <property type="match status" value="1"/>
</dbReference>
<dbReference type="GO" id="GO:0008955">
    <property type="term" value="F:peptidoglycan glycosyltransferase activity"/>
    <property type="evidence" value="ECO:0007669"/>
    <property type="project" value="TreeGrafter"/>
</dbReference>
<dbReference type="PANTHER" id="PTHR32282">
    <property type="entry name" value="BINDING PROTEIN TRANSPEPTIDASE, PUTATIVE-RELATED"/>
    <property type="match status" value="1"/>
</dbReference>
<dbReference type="InterPro" id="IPR036950">
    <property type="entry name" value="PBP_transglycosylase"/>
</dbReference>
<dbReference type="GO" id="GO:0030288">
    <property type="term" value="C:outer membrane-bounded periplasmic space"/>
    <property type="evidence" value="ECO:0007669"/>
    <property type="project" value="TreeGrafter"/>
</dbReference>
<evidence type="ECO:0000313" key="3">
    <source>
        <dbReference type="EMBL" id="MBR8645809.1"/>
    </source>
</evidence>
<evidence type="ECO:0000259" key="2">
    <source>
        <dbReference type="Pfam" id="PF00912"/>
    </source>
</evidence>
<evidence type="ECO:0000313" key="4">
    <source>
        <dbReference type="Proteomes" id="UP000680045"/>
    </source>
</evidence>
<dbReference type="InterPro" id="IPR001264">
    <property type="entry name" value="Glyco_trans_51"/>
</dbReference>
<dbReference type="Gene3D" id="1.10.3810.10">
    <property type="entry name" value="Biosynthetic peptidoglycan transglycosylase-like"/>
    <property type="match status" value="1"/>
</dbReference>
<organism evidence="3 4">
    <name type="scientific">Peribacillus frigoritolerans</name>
    <dbReference type="NCBI Taxonomy" id="450367"/>
    <lineage>
        <taxon>Bacteria</taxon>
        <taxon>Bacillati</taxon>
        <taxon>Bacillota</taxon>
        <taxon>Bacilli</taxon>
        <taxon>Bacillales</taxon>
        <taxon>Bacillaceae</taxon>
        <taxon>Peribacillus</taxon>
    </lineage>
</organism>
<reference evidence="3" key="1">
    <citation type="submission" date="2021-04" db="EMBL/GenBank/DDBJ databases">
        <title>Whole genome sequencing of Enterococci isolates from hospitalized patients.</title>
        <authorList>
            <person name="Ogoti B.M."/>
            <person name="Onyambu F.G."/>
        </authorList>
    </citation>
    <scope>NUCLEOTIDE SEQUENCE</scope>
    <source>
        <strain evidence="3">242</strain>
    </source>
</reference>
<name>A0A941JBI5_9BACI</name>
<dbReference type="InterPro" id="IPR050396">
    <property type="entry name" value="Glycosyltr_51/Transpeptidase"/>
</dbReference>
<sequence>MGSAVIANFKNRFGSEGASTLTQQVIKRSYLTPDKTIKRKVQEMWLSIQLERKYTKEEIFEMYVNKIFFANRQRDLNCIANLLWKDLNELKLNEAAMLVGLPQSPSRYDPYKHPERAKERRDIVLHLMNKHGYITETEMKDAQSIDITEGLQEIDKSQIDTTAYDAFIDLVIEKSGIWVTITSLPTVWKSDDH</sequence>
<comment type="caution">
    <text evidence="3">The sequence shown here is derived from an EMBL/GenBank/DDBJ whole genome shotgun (WGS) entry which is preliminary data.</text>
</comment>
<dbReference type="PANTHER" id="PTHR32282:SF29">
    <property type="entry name" value="PENICILLIN-BINDING PROTEIN 1A"/>
    <property type="match status" value="1"/>
</dbReference>
<feature type="domain" description="Glycosyl transferase family 51" evidence="2">
    <location>
        <begin position="3"/>
        <end position="128"/>
    </location>
</feature>
<dbReference type="AlphaFoldDB" id="A0A941JBI5"/>
<protein>
    <submittedName>
        <fullName evidence="3">Transglycosylase domain-containing protein</fullName>
    </submittedName>
</protein>
<proteinExistence type="predicted"/>
<gene>
    <name evidence="3" type="ORF">KEH51_22925</name>
</gene>
<accession>A0A941JBI5</accession>
<dbReference type="InterPro" id="IPR023346">
    <property type="entry name" value="Lysozyme-like_dom_sf"/>
</dbReference>
<dbReference type="Pfam" id="PF00912">
    <property type="entry name" value="Transgly"/>
    <property type="match status" value="1"/>
</dbReference>
<keyword evidence="1" id="KW-0808">Transferase</keyword>
<dbReference type="GO" id="GO:0009252">
    <property type="term" value="P:peptidoglycan biosynthetic process"/>
    <property type="evidence" value="ECO:0007669"/>
    <property type="project" value="TreeGrafter"/>
</dbReference>
<evidence type="ECO:0000256" key="1">
    <source>
        <dbReference type="ARBA" id="ARBA00022679"/>
    </source>
</evidence>
<dbReference type="Proteomes" id="UP000680045">
    <property type="component" value="Unassembled WGS sequence"/>
</dbReference>
<dbReference type="EMBL" id="JAGTPW010000052">
    <property type="protein sequence ID" value="MBR8645809.1"/>
    <property type="molecule type" value="Genomic_DNA"/>
</dbReference>